<gene>
    <name evidence="1" type="ORF">PV02_06675</name>
</gene>
<comment type="caution">
    <text evidence="1">The sequence shown here is derived from an EMBL/GenBank/DDBJ whole genome shotgun (WGS) entry which is preliminary data.</text>
</comment>
<proteinExistence type="predicted"/>
<protein>
    <submittedName>
        <fullName evidence="1">Uncharacterized protein</fullName>
    </submittedName>
</protein>
<dbReference type="Proteomes" id="UP001206983">
    <property type="component" value="Unassembled WGS sequence"/>
</dbReference>
<accession>A0AAE3KY91</accession>
<evidence type="ECO:0000313" key="1">
    <source>
        <dbReference type="EMBL" id="MCQ6962779.1"/>
    </source>
</evidence>
<dbReference type="EMBL" id="JTEO01000004">
    <property type="protein sequence ID" value="MCQ6962779.1"/>
    <property type="molecule type" value="Genomic_DNA"/>
</dbReference>
<name>A0AAE3KY91_9EURY</name>
<dbReference type="AlphaFoldDB" id="A0AAE3KY91"/>
<reference evidence="1 2" key="1">
    <citation type="journal article" date="2011" name="Appl. Environ. Microbiol.">
        <title>Methanogenic archaea isolated from Taiwan's Chelungpu fault.</title>
        <authorList>
            <person name="Wu S.Y."/>
            <person name="Lai M.C."/>
        </authorList>
    </citation>
    <scope>NUCLEOTIDE SEQUENCE [LARGE SCALE GENOMIC DNA]</scope>
    <source>
        <strain evidence="1 2">St545Mb</strain>
    </source>
</reference>
<sequence>MSGKPAYIIQDHERPGTFSVRRITYRQRHDVKAPAQRPKVAIKVHKGMGRFWMVGKVWCGDQPRILPHKISRTPGRWV</sequence>
<organism evidence="1 2">
    <name type="scientific">Methanolobus chelungpuianus</name>
    <dbReference type="NCBI Taxonomy" id="502115"/>
    <lineage>
        <taxon>Archaea</taxon>
        <taxon>Methanobacteriati</taxon>
        <taxon>Methanobacteriota</taxon>
        <taxon>Stenosarchaea group</taxon>
        <taxon>Methanomicrobia</taxon>
        <taxon>Methanosarcinales</taxon>
        <taxon>Methanosarcinaceae</taxon>
        <taxon>Methanolobus</taxon>
    </lineage>
</organism>
<keyword evidence="2" id="KW-1185">Reference proteome</keyword>
<evidence type="ECO:0000313" key="2">
    <source>
        <dbReference type="Proteomes" id="UP001206983"/>
    </source>
</evidence>